<dbReference type="PANTHER" id="PTHR47506">
    <property type="entry name" value="TRANSCRIPTIONAL REGULATORY PROTEIN"/>
    <property type="match status" value="1"/>
</dbReference>
<keyword evidence="3" id="KW-0804">Transcription</keyword>
<proteinExistence type="predicted"/>
<dbReference type="Pfam" id="PF00440">
    <property type="entry name" value="TetR_N"/>
    <property type="match status" value="1"/>
</dbReference>
<comment type="caution">
    <text evidence="6">The sequence shown here is derived from an EMBL/GenBank/DDBJ whole genome shotgun (WGS) entry which is preliminary data.</text>
</comment>
<reference evidence="6 7" key="1">
    <citation type="submission" date="2020-02" db="EMBL/GenBank/DDBJ databases">
        <authorList>
            <person name="Sun Q."/>
        </authorList>
    </citation>
    <scope>NUCLEOTIDE SEQUENCE [LARGE SCALE GENOMIC DNA]</scope>
    <source>
        <strain evidence="6 7">CCBAU 03386</strain>
    </source>
</reference>
<protein>
    <submittedName>
        <fullName evidence="6">TetR/AcrR family transcriptional regulator</fullName>
    </submittedName>
</protein>
<dbReference type="PROSITE" id="PS50977">
    <property type="entry name" value="HTH_TETR_2"/>
    <property type="match status" value="1"/>
</dbReference>
<evidence type="ECO:0000313" key="7">
    <source>
        <dbReference type="Proteomes" id="UP000519972"/>
    </source>
</evidence>
<dbReference type="AlphaFoldDB" id="A0A7Y3S223"/>
<dbReference type="SUPFAM" id="SSF48498">
    <property type="entry name" value="Tetracyclin repressor-like, C-terminal domain"/>
    <property type="match status" value="1"/>
</dbReference>
<evidence type="ECO:0000256" key="3">
    <source>
        <dbReference type="ARBA" id="ARBA00023163"/>
    </source>
</evidence>
<dbReference type="PANTHER" id="PTHR47506:SF7">
    <property type="entry name" value="TRANSCRIPTIONAL REGULATORY PROTEIN"/>
    <property type="match status" value="1"/>
</dbReference>
<name>A0A7Y3S223_9HYPH</name>
<dbReference type="GO" id="GO:0003677">
    <property type="term" value="F:DNA binding"/>
    <property type="evidence" value="ECO:0007669"/>
    <property type="project" value="UniProtKB-UniRule"/>
</dbReference>
<evidence type="ECO:0000256" key="1">
    <source>
        <dbReference type="ARBA" id="ARBA00023015"/>
    </source>
</evidence>
<dbReference type="InterPro" id="IPR036271">
    <property type="entry name" value="Tet_transcr_reg_TetR-rel_C_sf"/>
</dbReference>
<feature type="domain" description="HTH tetR-type" evidence="5">
    <location>
        <begin position="2"/>
        <end position="62"/>
    </location>
</feature>
<dbReference type="InterPro" id="IPR009057">
    <property type="entry name" value="Homeodomain-like_sf"/>
</dbReference>
<dbReference type="InterPro" id="IPR001647">
    <property type="entry name" value="HTH_TetR"/>
</dbReference>
<sequence>MTETVDRLLDLAEARMCDAGYRGFSFRGLAAEIGIKSASVHHHFPTKAGMAAAVARRYGERFFELVGRRPRETADEVIAVYRSIFRSEIERDGRMCLNGMLGAEAGGLPAEVLEEIETYFRRCIDDLSSRIGGPNAAERAFHIMAALEGGLILARAYGDISVFDHATASLTTPALAAA</sequence>
<dbReference type="Gene3D" id="1.10.357.10">
    <property type="entry name" value="Tetracycline Repressor, domain 2"/>
    <property type="match status" value="1"/>
</dbReference>
<dbReference type="RefSeq" id="WP_171375940.1">
    <property type="nucleotide sequence ID" value="NZ_JABFCN010000003.1"/>
</dbReference>
<keyword evidence="1" id="KW-0805">Transcription regulation</keyword>
<accession>A0A7Y3S223</accession>
<dbReference type="Proteomes" id="UP000519972">
    <property type="component" value="Unassembled WGS sequence"/>
</dbReference>
<evidence type="ECO:0000256" key="4">
    <source>
        <dbReference type="PROSITE-ProRule" id="PRU00335"/>
    </source>
</evidence>
<feature type="DNA-binding region" description="H-T-H motif" evidence="4">
    <location>
        <begin position="25"/>
        <end position="44"/>
    </location>
</feature>
<dbReference type="EMBL" id="JABFCN010000003">
    <property type="protein sequence ID" value="NNU35604.1"/>
    <property type="molecule type" value="Genomic_DNA"/>
</dbReference>
<evidence type="ECO:0000256" key="2">
    <source>
        <dbReference type="ARBA" id="ARBA00023125"/>
    </source>
</evidence>
<organism evidence="6 7">
    <name type="scientific">Rhizobium sophorae</name>
    <dbReference type="NCBI Taxonomy" id="1535242"/>
    <lineage>
        <taxon>Bacteria</taxon>
        <taxon>Pseudomonadati</taxon>
        <taxon>Pseudomonadota</taxon>
        <taxon>Alphaproteobacteria</taxon>
        <taxon>Hyphomicrobiales</taxon>
        <taxon>Rhizobiaceae</taxon>
        <taxon>Rhizobium/Agrobacterium group</taxon>
        <taxon>Rhizobium</taxon>
    </lineage>
</organism>
<evidence type="ECO:0000313" key="6">
    <source>
        <dbReference type="EMBL" id="NNU35604.1"/>
    </source>
</evidence>
<gene>
    <name evidence="6" type="ORF">G9X64_03640</name>
</gene>
<evidence type="ECO:0000259" key="5">
    <source>
        <dbReference type="PROSITE" id="PS50977"/>
    </source>
</evidence>
<keyword evidence="7" id="KW-1185">Reference proteome</keyword>
<keyword evidence="2 4" id="KW-0238">DNA-binding</keyword>
<dbReference type="SUPFAM" id="SSF46689">
    <property type="entry name" value="Homeodomain-like"/>
    <property type="match status" value="1"/>
</dbReference>